<evidence type="ECO:0000313" key="4">
    <source>
        <dbReference type="EMBL" id="CAD8824372.1"/>
    </source>
</evidence>
<keyword evidence="2" id="KW-0812">Transmembrane</keyword>
<dbReference type="AlphaFoldDB" id="A0A7S0ZK60"/>
<feature type="compositionally biased region" description="Polar residues" evidence="1">
    <location>
        <begin position="91"/>
        <end position="101"/>
    </location>
</feature>
<accession>A0A7S0ZK60</accession>
<name>A0A7S0ZK60_9RHOD</name>
<feature type="compositionally biased region" description="Basic and acidic residues" evidence="1">
    <location>
        <begin position="102"/>
        <end position="111"/>
    </location>
</feature>
<feature type="transmembrane region" description="Helical" evidence="2">
    <location>
        <begin position="31"/>
        <end position="48"/>
    </location>
</feature>
<feature type="region of interest" description="Disordered" evidence="1">
    <location>
        <begin position="85"/>
        <end position="111"/>
    </location>
</feature>
<organism evidence="4">
    <name type="scientific">Timspurckia oligopyrenoides</name>
    <dbReference type="NCBI Taxonomy" id="708627"/>
    <lineage>
        <taxon>Eukaryota</taxon>
        <taxon>Rhodophyta</taxon>
        <taxon>Bangiophyceae</taxon>
        <taxon>Porphyridiales</taxon>
        <taxon>Porphyridiaceae</taxon>
        <taxon>Timspurckia</taxon>
    </lineage>
</organism>
<dbReference type="InterPro" id="IPR039159">
    <property type="entry name" value="SAYSD1"/>
</dbReference>
<proteinExistence type="predicted"/>
<dbReference type="Pfam" id="PF10260">
    <property type="entry name" value="SAYSvFN"/>
    <property type="match status" value="1"/>
</dbReference>
<dbReference type="EMBL" id="HBFP01012106">
    <property type="protein sequence ID" value="CAD8824372.1"/>
    <property type="molecule type" value="Transcribed_RNA"/>
</dbReference>
<reference evidence="4" key="1">
    <citation type="submission" date="2021-01" db="EMBL/GenBank/DDBJ databases">
        <authorList>
            <person name="Corre E."/>
            <person name="Pelletier E."/>
            <person name="Niang G."/>
            <person name="Scheremetjew M."/>
            <person name="Finn R."/>
            <person name="Kale V."/>
            <person name="Holt S."/>
            <person name="Cochrane G."/>
            <person name="Meng A."/>
            <person name="Brown T."/>
            <person name="Cohen L."/>
        </authorList>
    </citation>
    <scope>NUCLEOTIDE SEQUENCE</scope>
    <source>
        <strain evidence="4">CCMP3278</strain>
    </source>
</reference>
<protein>
    <recommendedName>
        <fullName evidence="3">SAYSvFN domain-containing protein</fullName>
    </recommendedName>
</protein>
<sequence>METGQIIKYSIGFMVWILGGWLIVVYDSVVLQLYFIFSVFGMVVYGLCTSKARNPDELSAYSVFNPNCQSLLGDLKAEQLDSEIRHDPVNDPSNRNHLNFKSRSENQMDEHERLLEKTRQIAISNQMKSRRKSNR</sequence>
<feature type="transmembrane region" description="Helical" evidence="2">
    <location>
        <begin position="7"/>
        <end position="25"/>
    </location>
</feature>
<keyword evidence="2" id="KW-1133">Transmembrane helix</keyword>
<evidence type="ECO:0000256" key="1">
    <source>
        <dbReference type="SAM" id="MobiDB-lite"/>
    </source>
</evidence>
<evidence type="ECO:0000259" key="3">
    <source>
        <dbReference type="Pfam" id="PF10260"/>
    </source>
</evidence>
<gene>
    <name evidence="4" type="ORF">TOLI1172_LOCUS8771</name>
</gene>
<feature type="domain" description="SAYSvFN" evidence="3">
    <location>
        <begin position="13"/>
        <end position="84"/>
    </location>
</feature>
<evidence type="ECO:0000256" key="2">
    <source>
        <dbReference type="SAM" id="Phobius"/>
    </source>
</evidence>
<dbReference type="PANTHER" id="PTHR13527">
    <property type="entry name" value="SAYSVFN DOMAIN-CONTAINING PROTEIN 1"/>
    <property type="match status" value="1"/>
</dbReference>
<dbReference type="InterPro" id="IPR019387">
    <property type="entry name" value="SAYSvFN_dom"/>
</dbReference>
<dbReference type="PANTHER" id="PTHR13527:SF0">
    <property type="entry name" value="SAYSVFN DOMAIN-CONTAINING PROTEIN 1"/>
    <property type="match status" value="1"/>
</dbReference>
<keyword evidence="2" id="KW-0472">Membrane</keyword>